<protein>
    <submittedName>
        <fullName evidence="2">Uncharacterized protein</fullName>
    </submittedName>
</protein>
<evidence type="ECO:0000256" key="1">
    <source>
        <dbReference type="SAM" id="Phobius"/>
    </source>
</evidence>
<dbReference type="Proteomes" id="UP000319619">
    <property type="component" value="Unassembled WGS sequence"/>
</dbReference>
<evidence type="ECO:0000313" key="2">
    <source>
        <dbReference type="EMBL" id="TKJ40367.1"/>
    </source>
</evidence>
<organism evidence="2 3">
    <name type="scientific">candidate division LCP-89 bacterium B3_LCP</name>
    <dbReference type="NCBI Taxonomy" id="2012998"/>
    <lineage>
        <taxon>Bacteria</taxon>
        <taxon>Pseudomonadati</taxon>
        <taxon>Bacteria division LCP-89</taxon>
    </lineage>
</organism>
<comment type="caution">
    <text evidence="2">The sequence shown here is derived from an EMBL/GenBank/DDBJ whole genome shotgun (WGS) entry which is preliminary data.</text>
</comment>
<feature type="transmembrane region" description="Helical" evidence="1">
    <location>
        <begin position="66"/>
        <end position="86"/>
    </location>
</feature>
<reference evidence="2 3" key="1">
    <citation type="submission" date="2017-06" db="EMBL/GenBank/DDBJ databases">
        <title>Novel microbial phyla capable of carbon fixation and sulfur reduction in deep-sea sediments.</title>
        <authorList>
            <person name="Huang J."/>
            <person name="Baker B."/>
            <person name="Wang Y."/>
        </authorList>
    </citation>
    <scope>NUCLEOTIDE SEQUENCE [LARGE SCALE GENOMIC DNA]</scope>
    <source>
        <strain evidence="2">B3_LCP</strain>
    </source>
</reference>
<feature type="transmembrane region" description="Helical" evidence="1">
    <location>
        <begin position="6"/>
        <end position="25"/>
    </location>
</feature>
<gene>
    <name evidence="2" type="ORF">CEE37_08550</name>
</gene>
<keyword evidence="1" id="KW-1133">Transmembrane helix</keyword>
<sequence length="167" mass="19137">MSQWLTIILSISLLGFFISTLYINVKAGRWKTLIIHVVILGVIILILNRVFKFPQIITTMGPGQETIIIIFCYICMVIGMSAQYLYQQAQSDNDRIKIKMAPLLMPIFVSPIVFIPLLAIIQDIPMGSGALTKSRLMLYFIAFQNGFFWKEIFEKQRQRILNNSNTS</sequence>
<name>A0A532V075_UNCL8</name>
<evidence type="ECO:0000313" key="3">
    <source>
        <dbReference type="Proteomes" id="UP000319619"/>
    </source>
</evidence>
<keyword evidence="1" id="KW-0812">Transmembrane</keyword>
<feature type="transmembrane region" description="Helical" evidence="1">
    <location>
        <begin position="136"/>
        <end position="153"/>
    </location>
</feature>
<dbReference type="EMBL" id="NJBN01000005">
    <property type="protein sequence ID" value="TKJ40367.1"/>
    <property type="molecule type" value="Genomic_DNA"/>
</dbReference>
<proteinExistence type="predicted"/>
<feature type="transmembrane region" description="Helical" evidence="1">
    <location>
        <begin position="32"/>
        <end position="51"/>
    </location>
</feature>
<keyword evidence="1" id="KW-0472">Membrane</keyword>
<accession>A0A532V075</accession>
<dbReference type="AlphaFoldDB" id="A0A532V075"/>
<feature type="transmembrane region" description="Helical" evidence="1">
    <location>
        <begin position="98"/>
        <end position="121"/>
    </location>
</feature>